<organism evidence="1 2">
    <name type="scientific">Qipengyuania pacifica</name>
    <dbReference type="NCBI Taxonomy" id="2860199"/>
    <lineage>
        <taxon>Bacteria</taxon>
        <taxon>Pseudomonadati</taxon>
        <taxon>Pseudomonadota</taxon>
        <taxon>Alphaproteobacteria</taxon>
        <taxon>Sphingomonadales</taxon>
        <taxon>Erythrobacteraceae</taxon>
        <taxon>Qipengyuania</taxon>
    </lineage>
</organism>
<name>A0ABS7JK45_9SPHN</name>
<dbReference type="InterPro" id="IPR027417">
    <property type="entry name" value="P-loop_NTPase"/>
</dbReference>
<accession>A0ABS7JK45</accession>
<comment type="caution">
    <text evidence="1">The sequence shown here is derived from an EMBL/GenBank/DDBJ whole genome shotgun (WGS) entry which is preliminary data.</text>
</comment>
<sequence>MAGLVSDPARQAQDTFRGYIYQILRSILVWLDLGDDEQLFLEGAEDLDRIEGSEALTEQVKETAGSGSITLRTASVVAAINNFWAHRTRNPDIAIRYRYVTTSGIGIEQGSLFDSGRGGLDLWNSLRAASYDPAIEERIVSIARFLLDEGKLSAPLKRLFAEASPAELFAQVMQPIEWMAGQQDGDALVRTIKDRLIVHGAASLIAPADAELAFDALYTAAFDAAKQKDGAPLNRAQYLRIFAGATGIHVPKQDLLTLMHAALSAGGGDLAVQAQPLALEGPPPLPPQYFRRVANERALKTGLLTGTVLLHGSTGSGKTLTAASTLVGDEPLWLTLRDLSPGEVKARLVAAAEQLRAGAAARTLVVDDLDTLSDPRAIAGPLGALRHALAAIGGRLLVTSDRTLPDRLAQAVQLDPAREFEMQPFDADEIEAFLQENGCPDDRTNVWSKLLEVSTRGHPQLVSARVRTLAAKNFPQPDHSDLLGTTSDLDPIKFEARRLISELPESARELLLRASLMTGRLSRKRLIAIGRLQDTIVEPGSAVDIIAGPWLEKTEDGEYRVSPLARGAADELRGQDWTKAMHGQLAWTYLLDRTVSPWDISSILMHCYIAGTAGPLVYVSQGMFSASDETWVAVGEACEIYTGLGLDASNPLPFTKAIDVFVFRILQYRIAAETNPDTAIRIALKIEEEFDAAPDDEGRRFFRFLYLSQFLSIMKVRYPVAVIVARSLEFFDVAKTLETTFPERLAKAGLEDEDGVPAGTYVQFASLRLFSQIQDINEFTALIEALDGKSVEDACAVLNSIGAPDDMASVLIERLWLSEYQSKAIGWPAFREKLRSAFDFSAKVGAAPMARAIAPVLLRMINEDMGDPQGAIAEAGDLDAFVGTDPIYICAFAKVTSDAGNFPKARQLWREALPKWPRAEDDIGGAYAYRSAAIGSARNDEWTEAADYFDEARSPIEEGSRPTFTIGLQMDAALARFMGGDRAQAVREFGQIVAALEPMQADYEREPLLSLQRRSGGVLSAAVGWAAGERTDDEMMKLVGMCSNLDPFVTDAPVAPPLDTLRLDLIRLELACGASLDGSLQEAPALRASPFMSFRAASGPVLFELAQRTLDFSDIVIDGTRMLDALAMLAEQIAMNDRDVMRVDDGKAREWSQGADEILVGHVVVATFALAAADRLDRLPIARWRADAAAHPQGGRVERLVDHLEGLFITGTVEAWGTVLKCPSTDWSHHAISALAATLLERLAPDALLVAQSLWVHYLTEPHRRQFAEHYVTHLASSQWAALTKFPAGFGTSKKASESLATAIAAPGQGWPKLRTILQAALGIVPLAADDDARKTIEAMEA</sequence>
<dbReference type="RefSeq" id="WP_221598841.1">
    <property type="nucleotide sequence ID" value="NZ_JAIGNQ010000004.1"/>
</dbReference>
<reference evidence="1 2" key="1">
    <citation type="submission" date="2021-08" db="EMBL/GenBank/DDBJ databases">
        <title>Comparative Genomics Analysis of the Genus Qipengyuania Reveals Extensive Genetic Diversity and Metabolic Versatility, Including the Description of Fifteen Novel Species.</title>
        <authorList>
            <person name="Liu Y."/>
        </authorList>
    </citation>
    <scope>NUCLEOTIDE SEQUENCE [LARGE SCALE GENOMIC DNA]</scope>
    <source>
        <strain evidence="1 2">GH25</strain>
    </source>
</reference>
<keyword evidence="2" id="KW-1185">Reference proteome</keyword>
<dbReference type="SUPFAM" id="SSF52540">
    <property type="entry name" value="P-loop containing nucleoside triphosphate hydrolases"/>
    <property type="match status" value="1"/>
</dbReference>
<protein>
    <recommendedName>
        <fullName evidence="3">AAA+ ATPase domain-containing protein</fullName>
    </recommendedName>
</protein>
<evidence type="ECO:0000313" key="2">
    <source>
        <dbReference type="Proteomes" id="UP000776651"/>
    </source>
</evidence>
<dbReference type="InterPro" id="IPR011990">
    <property type="entry name" value="TPR-like_helical_dom_sf"/>
</dbReference>
<dbReference type="SUPFAM" id="SSF48452">
    <property type="entry name" value="TPR-like"/>
    <property type="match status" value="1"/>
</dbReference>
<dbReference type="EMBL" id="JAIGNQ010000004">
    <property type="protein sequence ID" value="MBX7489770.1"/>
    <property type="molecule type" value="Genomic_DNA"/>
</dbReference>
<proteinExistence type="predicted"/>
<evidence type="ECO:0008006" key="3">
    <source>
        <dbReference type="Google" id="ProtNLM"/>
    </source>
</evidence>
<evidence type="ECO:0000313" key="1">
    <source>
        <dbReference type="EMBL" id="MBX7489770.1"/>
    </source>
</evidence>
<dbReference type="Proteomes" id="UP000776651">
    <property type="component" value="Unassembled WGS sequence"/>
</dbReference>
<gene>
    <name evidence="1" type="ORF">K3177_14775</name>
</gene>